<reference evidence="1" key="1">
    <citation type="journal article" date="2015" name="Nature">
        <title>Complex archaea that bridge the gap between prokaryotes and eukaryotes.</title>
        <authorList>
            <person name="Spang A."/>
            <person name="Saw J.H."/>
            <person name="Jorgensen S.L."/>
            <person name="Zaremba-Niedzwiedzka K."/>
            <person name="Martijn J."/>
            <person name="Lind A.E."/>
            <person name="van Eijk R."/>
            <person name="Schleper C."/>
            <person name="Guy L."/>
            <person name="Ettema T.J."/>
        </authorList>
    </citation>
    <scope>NUCLEOTIDE SEQUENCE</scope>
</reference>
<sequence length="86" mass="9749">MGKTYERKVEFAVGFIGGQWSEVSITVEETRERVLDDPELIERAEATLDKMFSSSGSASDTPIFFKHVLYIQPAEELHGNDYSITF</sequence>
<proteinExistence type="predicted"/>
<name>A0A0F9C8S9_9ZZZZ</name>
<comment type="caution">
    <text evidence="1">The sequence shown here is derived from an EMBL/GenBank/DDBJ whole genome shotgun (WGS) entry which is preliminary data.</text>
</comment>
<dbReference type="AlphaFoldDB" id="A0A0F9C8S9"/>
<protein>
    <submittedName>
        <fullName evidence="1">Uncharacterized protein</fullName>
    </submittedName>
</protein>
<accession>A0A0F9C8S9</accession>
<evidence type="ECO:0000313" key="1">
    <source>
        <dbReference type="EMBL" id="KKL22692.1"/>
    </source>
</evidence>
<dbReference type="EMBL" id="LAZR01037254">
    <property type="protein sequence ID" value="KKL22692.1"/>
    <property type="molecule type" value="Genomic_DNA"/>
</dbReference>
<gene>
    <name evidence="1" type="ORF">LCGC14_2432920</name>
</gene>
<organism evidence="1">
    <name type="scientific">marine sediment metagenome</name>
    <dbReference type="NCBI Taxonomy" id="412755"/>
    <lineage>
        <taxon>unclassified sequences</taxon>
        <taxon>metagenomes</taxon>
        <taxon>ecological metagenomes</taxon>
    </lineage>
</organism>